<keyword evidence="6" id="KW-0902">Two-component regulatory system</keyword>
<dbReference type="Proteomes" id="UP001207654">
    <property type="component" value="Unassembled WGS sequence"/>
</dbReference>
<accession>A0ABT3ZWC2</accession>
<keyword evidence="7" id="KW-0175">Coiled coil</keyword>
<evidence type="ECO:0000256" key="9">
    <source>
        <dbReference type="SAM" id="Phobius"/>
    </source>
</evidence>
<dbReference type="EMBL" id="JAPNKA010000001">
    <property type="protein sequence ID" value="MCY1073694.1"/>
    <property type="molecule type" value="Genomic_DNA"/>
</dbReference>
<dbReference type="InterPro" id="IPR003661">
    <property type="entry name" value="HisK_dim/P_dom"/>
</dbReference>
<dbReference type="Gene3D" id="1.10.287.130">
    <property type="match status" value="1"/>
</dbReference>
<dbReference type="PROSITE" id="PS50109">
    <property type="entry name" value="HIS_KIN"/>
    <property type="match status" value="1"/>
</dbReference>
<feature type="transmembrane region" description="Helical" evidence="9">
    <location>
        <begin position="233"/>
        <end position="253"/>
    </location>
</feature>
<dbReference type="Pfam" id="PF02518">
    <property type="entry name" value="HATPase_c"/>
    <property type="match status" value="1"/>
</dbReference>
<keyword evidence="9" id="KW-0472">Membrane</keyword>
<feature type="transmembrane region" description="Helical" evidence="9">
    <location>
        <begin position="160"/>
        <end position="179"/>
    </location>
</feature>
<dbReference type="SUPFAM" id="SSF47384">
    <property type="entry name" value="Homodimeric domain of signal transducing histidine kinase"/>
    <property type="match status" value="1"/>
</dbReference>
<dbReference type="InterPro" id="IPR004358">
    <property type="entry name" value="Sig_transdc_His_kin-like_C"/>
</dbReference>
<comment type="caution">
    <text evidence="11">The sequence shown here is derived from an EMBL/GenBank/DDBJ whole genome shotgun (WGS) entry which is preliminary data.</text>
</comment>
<keyword evidence="12" id="KW-1185">Reference proteome</keyword>
<keyword evidence="4" id="KW-0808">Transferase</keyword>
<keyword evidence="3" id="KW-0597">Phosphoprotein</keyword>
<evidence type="ECO:0000259" key="10">
    <source>
        <dbReference type="PROSITE" id="PS50109"/>
    </source>
</evidence>
<evidence type="ECO:0000256" key="7">
    <source>
        <dbReference type="SAM" id="Coils"/>
    </source>
</evidence>
<feature type="region of interest" description="Disordered" evidence="8">
    <location>
        <begin position="545"/>
        <end position="577"/>
    </location>
</feature>
<sequence length="577" mass="63201">MAQVTAHTRFCRDLRRLAILQGGLVLVVGLVVFVAWLAGIDSLKGLRPGLPTMKANTALCFMLCGATLVLEGLPHFSSLIRRAAQVCSGLVILISVLTFAQYLFGVDLGVDHLLVKDTARGLELGYPGRMAPNTALCFVLLGAALLCIETETRIIGWPSQILATFATIIALVGFVGYLYGQAEFPGISRYAQMAVHTTVCFLLMGIGLFFVRPDRGFMRVVTHSGLGGVLARWLLPPALVLPILLGGLVFAGYRAGAYALPFALALIAAGNVIAFALLVWVAAFALDRVEARRLRVEEERVRLEAREQAARAEAAAQQRERSRAEAAEREAQRAVRTREEVLAIVSHDLKNPLGSIALSTQLMRRLLPAGEEGERIRKHAHTIERSVERMDRLIRDLLDMVSIQAGQLKLDLRRYAVDDLVRDGLVLLEPLAIEKRVALRTHLPWERYWVECDRDRFFQVLSNLVGNALKFTPEGGSVTVEGAAGEGFMRFSVRDTGPGIPAEALPHLFEPFWQVEGTGKKGTGLGLTISRGIVMAHGGSLEVESEQGQGSTFSFTLPRLAPKSERERERAPEPPVH</sequence>
<dbReference type="EC" id="2.7.13.3" evidence="2"/>
<feature type="transmembrane region" description="Helical" evidence="9">
    <location>
        <begin position="130"/>
        <end position="148"/>
    </location>
</feature>
<keyword evidence="9" id="KW-1133">Transmembrane helix</keyword>
<dbReference type="RefSeq" id="WP_267532692.1">
    <property type="nucleotide sequence ID" value="NZ_JAPNKA010000001.1"/>
</dbReference>
<dbReference type="CDD" id="cd00082">
    <property type="entry name" value="HisKA"/>
    <property type="match status" value="1"/>
</dbReference>
<dbReference type="InterPro" id="IPR005467">
    <property type="entry name" value="His_kinase_dom"/>
</dbReference>
<feature type="domain" description="Histidine kinase" evidence="10">
    <location>
        <begin position="344"/>
        <end position="561"/>
    </location>
</feature>
<protein>
    <recommendedName>
        <fullName evidence="2">histidine kinase</fullName>
        <ecNumber evidence="2">2.7.13.3</ecNumber>
    </recommendedName>
</protein>
<evidence type="ECO:0000313" key="11">
    <source>
        <dbReference type="EMBL" id="MCY1073694.1"/>
    </source>
</evidence>
<dbReference type="Pfam" id="PF00512">
    <property type="entry name" value="HisKA"/>
    <property type="match status" value="1"/>
</dbReference>
<dbReference type="SMART" id="SM00388">
    <property type="entry name" value="HisKA"/>
    <property type="match status" value="1"/>
</dbReference>
<dbReference type="InterPro" id="IPR050736">
    <property type="entry name" value="Sensor_HK_Regulatory"/>
</dbReference>
<dbReference type="GO" id="GO:0016301">
    <property type="term" value="F:kinase activity"/>
    <property type="evidence" value="ECO:0007669"/>
    <property type="project" value="UniProtKB-KW"/>
</dbReference>
<dbReference type="SMART" id="SM00387">
    <property type="entry name" value="HATPase_c"/>
    <property type="match status" value="1"/>
</dbReference>
<evidence type="ECO:0000256" key="8">
    <source>
        <dbReference type="SAM" id="MobiDB-lite"/>
    </source>
</evidence>
<dbReference type="PRINTS" id="PR00344">
    <property type="entry name" value="BCTRLSENSOR"/>
</dbReference>
<keyword evidence="5 11" id="KW-0418">Kinase</keyword>
<comment type="catalytic activity">
    <reaction evidence="1">
        <text>ATP + protein L-histidine = ADP + protein N-phospho-L-histidine.</text>
        <dbReference type="EC" id="2.7.13.3"/>
    </reaction>
</comment>
<feature type="transmembrane region" description="Helical" evidence="9">
    <location>
        <begin position="259"/>
        <end position="286"/>
    </location>
</feature>
<feature type="compositionally biased region" description="Polar residues" evidence="8">
    <location>
        <begin position="546"/>
        <end position="555"/>
    </location>
</feature>
<evidence type="ECO:0000256" key="4">
    <source>
        <dbReference type="ARBA" id="ARBA00022679"/>
    </source>
</evidence>
<dbReference type="Gene3D" id="3.30.565.10">
    <property type="entry name" value="Histidine kinase-like ATPase, C-terminal domain"/>
    <property type="match status" value="1"/>
</dbReference>
<feature type="compositionally biased region" description="Basic and acidic residues" evidence="8">
    <location>
        <begin position="562"/>
        <end position="577"/>
    </location>
</feature>
<dbReference type="PANTHER" id="PTHR43711:SF31">
    <property type="entry name" value="HISTIDINE KINASE"/>
    <property type="match status" value="1"/>
</dbReference>
<evidence type="ECO:0000256" key="1">
    <source>
        <dbReference type="ARBA" id="ARBA00000085"/>
    </source>
</evidence>
<feature type="transmembrane region" description="Helical" evidence="9">
    <location>
        <begin position="191"/>
        <end position="212"/>
    </location>
</feature>
<evidence type="ECO:0000256" key="3">
    <source>
        <dbReference type="ARBA" id="ARBA00022553"/>
    </source>
</evidence>
<feature type="transmembrane region" description="Helical" evidence="9">
    <location>
        <begin position="17"/>
        <end position="40"/>
    </location>
</feature>
<dbReference type="SUPFAM" id="SSF55874">
    <property type="entry name" value="ATPase domain of HSP90 chaperone/DNA topoisomerase II/histidine kinase"/>
    <property type="match status" value="1"/>
</dbReference>
<organism evidence="11 12">
    <name type="scientific">Archangium lansingense</name>
    <dbReference type="NCBI Taxonomy" id="2995310"/>
    <lineage>
        <taxon>Bacteria</taxon>
        <taxon>Pseudomonadati</taxon>
        <taxon>Myxococcota</taxon>
        <taxon>Myxococcia</taxon>
        <taxon>Myxococcales</taxon>
        <taxon>Cystobacterineae</taxon>
        <taxon>Archangiaceae</taxon>
        <taxon>Archangium</taxon>
    </lineage>
</organism>
<evidence type="ECO:0000313" key="12">
    <source>
        <dbReference type="Proteomes" id="UP001207654"/>
    </source>
</evidence>
<evidence type="ECO:0000256" key="6">
    <source>
        <dbReference type="ARBA" id="ARBA00023012"/>
    </source>
</evidence>
<dbReference type="InterPro" id="IPR036097">
    <property type="entry name" value="HisK_dim/P_sf"/>
</dbReference>
<name>A0ABT3ZWC2_9BACT</name>
<reference evidence="11 12" key="1">
    <citation type="submission" date="2022-11" db="EMBL/GenBank/DDBJ databases">
        <title>Minimal conservation of predation-associated metabolite biosynthetic gene clusters underscores biosynthetic potential of Myxococcota including descriptions for ten novel species: Archangium lansinium sp. nov., Myxococcus landrumus sp. nov., Nannocystis bai.</title>
        <authorList>
            <person name="Ahearne A."/>
            <person name="Stevens C."/>
            <person name="Phillips K."/>
        </authorList>
    </citation>
    <scope>NUCLEOTIDE SEQUENCE [LARGE SCALE GENOMIC DNA]</scope>
    <source>
        <strain evidence="11 12">MIWBW</strain>
    </source>
</reference>
<feature type="transmembrane region" description="Helical" evidence="9">
    <location>
        <begin position="86"/>
        <end position="104"/>
    </location>
</feature>
<feature type="coiled-coil region" evidence="7">
    <location>
        <begin position="286"/>
        <end position="344"/>
    </location>
</feature>
<feature type="transmembrane region" description="Helical" evidence="9">
    <location>
        <begin position="55"/>
        <end position="74"/>
    </location>
</feature>
<keyword evidence="9" id="KW-0812">Transmembrane</keyword>
<proteinExistence type="predicted"/>
<evidence type="ECO:0000256" key="5">
    <source>
        <dbReference type="ARBA" id="ARBA00022777"/>
    </source>
</evidence>
<dbReference type="InterPro" id="IPR003594">
    <property type="entry name" value="HATPase_dom"/>
</dbReference>
<gene>
    <name evidence="11" type="ORF">OV287_04285</name>
</gene>
<evidence type="ECO:0000256" key="2">
    <source>
        <dbReference type="ARBA" id="ARBA00012438"/>
    </source>
</evidence>
<dbReference type="PANTHER" id="PTHR43711">
    <property type="entry name" value="TWO-COMPONENT HISTIDINE KINASE"/>
    <property type="match status" value="1"/>
</dbReference>
<dbReference type="InterPro" id="IPR036890">
    <property type="entry name" value="HATPase_C_sf"/>
</dbReference>